<keyword evidence="5 6" id="KW-0788">Thiol protease</keyword>
<evidence type="ECO:0000256" key="2">
    <source>
        <dbReference type="ARBA" id="ARBA00022670"/>
    </source>
</evidence>
<evidence type="ECO:0000259" key="8">
    <source>
        <dbReference type="PROSITE" id="PS50235"/>
    </source>
</evidence>
<feature type="region of interest" description="Disordered" evidence="7">
    <location>
        <begin position="114"/>
        <end position="409"/>
    </location>
</feature>
<dbReference type="Pfam" id="PF00443">
    <property type="entry name" value="UCH"/>
    <property type="match status" value="1"/>
</dbReference>
<feature type="region of interest" description="Disordered" evidence="7">
    <location>
        <begin position="1"/>
        <end position="37"/>
    </location>
</feature>
<protein>
    <recommendedName>
        <fullName evidence="6">Ubiquitin carboxyl-terminal hydrolase</fullName>
        <ecNumber evidence="6">3.4.19.12</ecNumber>
    </recommendedName>
</protein>
<feature type="compositionally biased region" description="Low complexity" evidence="7">
    <location>
        <begin position="121"/>
        <end position="138"/>
    </location>
</feature>
<feature type="compositionally biased region" description="Low complexity" evidence="7">
    <location>
        <begin position="363"/>
        <end position="403"/>
    </location>
</feature>
<dbReference type="InterPro" id="IPR038765">
    <property type="entry name" value="Papain-like_cys_pep_sf"/>
</dbReference>
<comment type="catalytic activity">
    <reaction evidence="1 6">
        <text>Thiol-dependent hydrolysis of ester, thioester, amide, peptide and isopeptide bonds formed by the C-terminal Gly of ubiquitin (a 76-residue protein attached to proteins as an intracellular targeting signal).</text>
        <dbReference type="EC" id="3.4.19.12"/>
    </reaction>
</comment>
<dbReference type="GO" id="GO:0006508">
    <property type="term" value="P:proteolysis"/>
    <property type="evidence" value="ECO:0007669"/>
    <property type="project" value="UniProtKB-KW"/>
</dbReference>
<sequence>MGHVPTPSGPPSRRGGRPQHYPPAHGYHHAHHHHQQHVAQPMYANYMAAPYGSAHYYMPPPYQNGSIPGPAAYMPYPNAAYGRSPQAAMQHFVPMQPQPYGRPPQHSPIVSSPYHPPPAAAPVVSPMPHTPSSTHSHVAPPPTMTRPVQQLPEVLPHHPVSAPVHAPQQHEPQPKPHPEPQQQTHYPQKASVSHIAPPAAPAASAKQPFRPPLPWLSRPDLPFPKRTSRLKKKKALGADARRLELPGQHAPGADTPAETQTSTAVEKPEPQPAVAAQQAANAAVQEPEVKAEALTARSETSSTSQPSEDTVASSPTTPSSVQPAKVATTAPSAPAAAKPAVPAVPALPVVPALPKATPRETKPAANAEQSPAAAAPEPEPESSTAPATESETAPVEVETTEAAPPAPAWSKPKLWAGLFSKPGASAASTSAAATAAQAQANGNATEGSAAVPAVGGFAKANASSLAQALQAYRPITPDKLAFLEPRGLVNTGNMCYMNSVLQVLIFSIPFYDFLDQVSKKAAHSFKSETPLVDAMVMFMREFKVIDSAASTDQLKKRLKSEEYEKYGEPFTPEFVYEAIRTLPRFASMRRGHQQDAQEFLGFLLEGLHDECAQVMRAAPVSSASTAPSSSPTSPTSSRANEGLEAADDWLEVGPRQRSAVTRSSGHSHTASPITKIFGGQLRSELRVPGNKNSVTLEPYQPLQLDIGSPEIRNIIDALKGLTRPEVLHGDFNSPHGKDVRATKQVFIESVPPVLILHLKRFQFDAEGYGGTVKIWKKIGYPLEFEFPREVLSRQTRNTILSDNLGAPRYRLIAVVYHHGKNASGGHYTVDVRRQDGREWIRIDDTVIRRVRDEDVAEGGAEEEPTKTEGRREASGAASGNRFQSINDEDTGDEEGWKQAAGGKKWSSVVNGASTPTTSGQKAKQQHKESIKDNKVAYLLFYQRI</sequence>
<evidence type="ECO:0000256" key="7">
    <source>
        <dbReference type="SAM" id="MobiDB-lite"/>
    </source>
</evidence>
<comment type="caution">
    <text evidence="9">The sequence shown here is derived from an EMBL/GenBank/DDBJ whole genome shotgun (WGS) entry which is preliminary data.</text>
</comment>
<feature type="compositionally biased region" description="Low complexity" evidence="7">
    <location>
        <begin position="157"/>
        <end position="171"/>
    </location>
</feature>
<dbReference type="PROSITE" id="PS00973">
    <property type="entry name" value="USP_2"/>
    <property type="match status" value="1"/>
</dbReference>
<dbReference type="Gene3D" id="3.90.70.10">
    <property type="entry name" value="Cysteine proteinases"/>
    <property type="match status" value="1"/>
</dbReference>
<gene>
    <name evidence="9" type="ORF">C8A05DRAFT_41897</name>
</gene>
<evidence type="ECO:0000256" key="5">
    <source>
        <dbReference type="ARBA" id="ARBA00022807"/>
    </source>
</evidence>
<dbReference type="EC" id="3.4.19.12" evidence="6"/>
<dbReference type="PROSITE" id="PS50235">
    <property type="entry name" value="USP_3"/>
    <property type="match status" value="1"/>
</dbReference>
<evidence type="ECO:0000256" key="4">
    <source>
        <dbReference type="ARBA" id="ARBA00022801"/>
    </source>
</evidence>
<evidence type="ECO:0000256" key="3">
    <source>
        <dbReference type="ARBA" id="ARBA00022786"/>
    </source>
</evidence>
<feature type="compositionally biased region" description="Low complexity" evidence="7">
    <location>
        <begin position="313"/>
        <end position="356"/>
    </location>
</feature>
<feature type="region of interest" description="Disordered" evidence="7">
    <location>
        <begin position="853"/>
        <end position="929"/>
    </location>
</feature>
<evidence type="ECO:0000256" key="6">
    <source>
        <dbReference type="RuleBase" id="RU366025"/>
    </source>
</evidence>
<feature type="compositionally biased region" description="Polar residues" evidence="7">
    <location>
        <begin position="658"/>
        <end position="672"/>
    </location>
</feature>
<dbReference type="InterPro" id="IPR050164">
    <property type="entry name" value="Peptidase_C19"/>
</dbReference>
<comment type="similarity">
    <text evidence="6">Belongs to the peptidase C19 family.</text>
</comment>
<dbReference type="GO" id="GO:0005829">
    <property type="term" value="C:cytosol"/>
    <property type="evidence" value="ECO:0007669"/>
    <property type="project" value="TreeGrafter"/>
</dbReference>
<dbReference type="GO" id="GO:0005634">
    <property type="term" value="C:nucleus"/>
    <property type="evidence" value="ECO:0007669"/>
    <property type="project" value="TreeGrafter"/>
</dbReference>
<accession>A0AAN6MRH5</accession>
<feature type="compositionally biased region" description="Polar residues" evidence="7">
    <location>
        <begin position="297"/>
        <end position="312"/>
    </location>
</feature>
<feature type="domain" description="USP" evidence="8">
    <location>
        <begin position="486"/>
        <end position="868"/>
    </location>
</feature>
<feature type="compositionally biased region" description="Basic residues" evidence="7">
    <location>
        <begin position="26"/>
        <end position="36"/>
    </location>
</feature>
<feature type="compositionally biased region" description="Low complexity" evidence="7">
    <location>
        <begin position="618"/>
        <end position="637"/>
    </location>
</feature>
<feature type="compositionally biased region" description="Low complexity" evidence="7">
    <location>
        <begin position="272"/>
        <end position="286"/>
    </location>
</feature>
<dbReference type="SUPFAM" id="SSF54001">
    <property type="entry name" value="Cysteine proteinases"/>
    <property type="match status" value="1"/>
</dbReference>
<evidence type="ECO:0000256" key="1">
    <source>
        <dbReference type="ARBA" id="ARBA00000707"/>
    </source>
</evidence>
<feature type="compositionally biased region" description="Low complexity" evidence="7">
    <location>
        <begin position="190"/>
        <end position="205"/>
    </location>
</feature>
<keyword evidence="10" id="KW-1185">Reference proteome</keyword>
<dbReference type="GO" id="GO:0016579">
    <property type="term" value="P:protein deubiquitination"/>
    <property type="evidence" value="ECO:0007669"/>
    <property type="project" value="InterPro"/>
</dbReference>
<dbReference type="PROSITE" id="PS00972">
    <property type="entry name" value="USP_1"/>
    <property type="match status" value="1"/>
</dbReference>
<keyword evidence="2 6" id="KW-0645">Protease</keyword>
<feature type="compositionally biased region" description="Polar residues" evidence="7">
    <location>
        <begin position="907"/>
        <end position="922"/>
    </location>
</feature>
<feature type="compositionally biased region" description="Basic residues" evidence="7">
    <location>
        <begin position="226"/>
        <end position="235"/>
    </location>
</feature>
<reference evidence="9" key="2">
    <citation type="submission" date="2023-05" db="EMBL/GenBank/DDBJ databases">
        <authorList>
            <consortium name="Lawrence Berkeley National Laboratory"/>
            <person name="Steindorff A."/>
            <person name="Hensen N."/>
            <person name="Bonometti L."/>
            <person name="Westerberg I."/>
            <person name="Brannstrom I.O."/>
            <person name="Guillou S."/>
            <person name="Cros-Aarteil S."/>
            <person name="Calhoun S."/>
            <person name="Haridas S."/>
            <person name="Kuo A."/>
            <person name="Mondo S."/>
            <person name="Pangilinan J."/>
            <person name="Riley R."/>
            <person name="Labutti K."/>
            <person name="Andreopoulos B."/>
            <person name="Lipzen A."/>
            <person name="Chen C."/>
            <person name="Yanf M."/>
            <person name="Daum C."/>
            <person name="Ng V."/>
            <person name="Clum A."/>
            <person name="Ohm R."/>
            <person name="Martin F."/>
            <person name="Silar P."/>
            <person name="Natvig D."/>
            <person name="Lalanne C."/>
            <person name="Gautier V."/>
            <person name="Ament-Velasquez S.L."/>
            <person name="Kruys A."/>
            <person name="Hutchinson M.I."/>
            <person name="Powell A.J."/>
            <person name="Barry K."/>
            <person name="Miller A.N."/>
            <person name="Grigoriev I.V."/>
            <person name="Debuchy R."/>
            <person name="Gladieux P."/>
            <person name="Thoren M.H."/>
            <person name="Johannesson H."/>
        </authorList>
    </citation>
    <scope>NUCLEOTIDE SEQUENCE</scope>
    <source>
        <strain evidence="9">CBS 103.79</strain>
    </source>
</reference>
<dbReference type="InterPro" id="IPR001394">
    <property type="entry name" value="Peptidase_C19_UCH"/>
</dbReference>
<proteinExistence type="inferred from homology"/>
<dbReference type="EMBL" id="MU855370">
    <property type="protein sequence ID" value="KAK3905129.1"/>
    <property type="molecule type" value="Genomic_DNA"/>
</dbReference>
<dbReference type="InterPro" id="IPR028889">
    <property type="entry name" value="USP"/>
</dbReference>
<feature type="region of interest" description="Disordered" evidence="7">
    <location>
        <begin position="618"/>
        <end position="673"/>
    </location>
</feature>
<reference evidence="9" key="1">
    <citation type="journal article" date="2023" name="Mol. Phylogenet. Evol.">
        <title>Genome-scale phylogeny and comparative genomics of the fungal order Sordariales.</title>
        <authorList>
            <person name="Hensen N."/>
            <person name="Bonometti L."/>
            <person name="Westerberg I."/>
            <person name="Brannstrom I.O."/>
            <person name="Guillou S."/>
            <person name="Cros-Aarteil S."/>
            <person name="Calhoun S."/>
            <person name="Haridas S."/>
            <person name="Kuo A."/>
            <person name="Mondo S."/>
            <person name="Pangilinan J."/>
            <person name="Riley R."/>
            <person name="LaButti K."/>
            <person name="Andreopoulos B."/>
            <person name="Lipzen A."/>
            <person name="Chen C."/>
            <person name="Yan M."/>
            <person name="Daum C."/>
            <person name="Ng V."/>
            <person name="Clum A."/>
            <person name="Steindorff A."/>
            <person name="Ohm R.A."/>
            <person name="Martin F."/>
            <person name="Silar P."/>
            <person name="Natvig D.O."/>
            <person name="Lalanne C."/>
            <person name="Gautier V."/>
            <person name="Ament-Velasquez S.L."/>
            <person name="Kruys A."/>
            <person name="Hutchinson M.I."/>
            <person name="Powell A.J."/>
            <person name="Barry K."/>
            <person name="Miller A.N."/>
            <person name="Grigoriev I.V."/>
            <person name="Debuchy R."/>
            <person name="Gladieux P."/>
            <person name="Hiltunen Thoren M."/>
            <person name="Johannesson H."/>
        </authorList>
    </citation>
    <scope>NUCLEOTIDE SEQUENCE</scope>
    <source>
        <strain evidence="9">CBS 103.79</strain>
    </source>
</reference>
<dbReference type="InterPro" id="IPR018200">
    <property type="entry name" value="USP_CS"/>
</dbReference>
<keyword evidence="3 6" id="KW-0833">Ubl conjugation pathway</keyword>
<dbReference type="Proteomes" id="UP001303889">
    <property type="component" value="Unassembled WGS sequence"/>
</dbReference>
<organism evidence="9 10">
    <name type="scientific">Staphylotrichum tortipilum</name>
    <dbReference type="NCBI Taxonomy" id="2831512"/>
    <lineage>
        <taxon>Eukaryota</taxon>
        <taxon>Fungi</taxon>
        <taxon>Dikarya</taxon>
        <taxon>Ascomycota</taxon>
        <taxon>Pezizomycotina</taxon>
        <taxon>Sordariomycetes</taxon>
        <taxon>Sordariomycetidae</taxon>
        <taxon>Sordariales</taxon>
        <taxon>Chaetomiaceae</taxon>
        <taxon>Staphylotrichum</taxon>
    </lineage>
</organism>
<dbReference type="PANTHER" id="PTHR24006">
    <property type="entry name" value="UBIQUITIN CARBOXYL-TERMINAL HYDROLASE"/>
    <property type="match status" value="1"/>
</dbReference>
<dbReference type="GO" id="GO:0004843">
    <property type="term" value="F:cysteine-type deubiquitinase activity"/>
    <property type="evidence" value="ECO:0007669"/>
    <property type="project" value="UniProtKB-UniRule"/>
</dbReference>
<feature type="compositionally biased region" description="Basic and acidic residues" evidence="7">
    <location>
        <begin position="863"/>
        <end position="873"/>
    </location>
</feature>
<evidence type="ECO:0000313" key="9">
    <source>
        <dbReference type="EMBL" id="KAK3905129.1"/>
    </source>
</evidence>
<dbReference type="PANTHER" id="PTHR24006:SF687">
    <property type="entry name" value="UBIQUITIN CARBOXYL-TERMINAL HYDROLASE 10"/>
    <property type="match status" value="1"/>
</dbReference>
<keyword evidence="4 6" id="KW-0378">Hydrolase</keyword>
<name>A0AAN6MRH5_9PEZI</name>
<dbReference type="AlphaFoldDB" id="A0AAN6MRH5"/>
<evidence type="ECO:0000313" key="10">
    <source>
        <dbReference type="Proteomes" id="UP001303889"/>
    </source>
</evidence>
<dbReference type="CDD" id="cd02257">
    <property type="entry name" value="Peptidase_C19"/>
    <property type="match status" value="1"/>
</dbReference>